<reference evidence="1" key="1">
    <citation type="submission" date="2021-02" db="EMBL/GenBank/DDBJ databases">
        <authorList>
            <person name="Nowell W R."/>
        </authorList>
    </citation>
    <scope>NUCLEOTIDE SEQUENCE</scope>
    <source>
        <strain evidence="1">Ploen Becks lab</strain>
    </source>
</reference>
<proteinExistence type="predicted"/>
<gene>
    <name evidence="1" type="ORF">OXX778_LOCUS6152</name>
</gene>
<dbReference type="Proteomes" id="UP000663879">
    <property type="component" value="Unassembled WGS sequence"/>
</dbReference>
<accession>A0A813SCQ9</accession>
<protein>
    <submittedName>
        <fullName evidence="1">Uncharacterized protein</fullName>
    </submittedName>
</protein>
<sequence length="74" mass="8136">MEISGLKWVSPISTKHIQETMVQVQDNAVYVPVTMVSSENTIWISAVDASNNTPTILVSSRKIKKIITSGCMDI</sequence>
<dbReference type="AlphaFoldDB" id="A0A813SCQ9"/>
<keyword evidence="2" id="KW-1185">Reference proteome</keyword>
<comment type="caution">
    <text evidence="1">The sequence shown here is derived from an EMBL/GenBank/DDBJ whole genome shotgun (WGS) entry which is preliminary data.</text>
</comment>
<organism evidence="1 2">
    <name type="scientific">Brachionus calyciflorus</name>
    <dbReference type="NCBI Taxonomy" id="104777"/>
    <lineage>
        <taxon>Eukaryota</taxon>
        <taxon>Metazoa</taxon>
        <taxon>Spiralia</taxon>
        <taxon>Gnathifera</taxon>
        <taxon>Rotifera</taxon>
        <taxon>Eurotatoria</taxon>
        <taxon>Monogononta</taxon>
        <taxon>Pseudotrocha</taxon>
        <taxon>Ploima</taxon>
        <taxon>Brachionidae</taxon>
        <taxon>Brachionus</taxon>
    </lineage>
</organism>
<evidence type="ECO:0000313" key="1">
    <source>
        <dbReference type="EMBL" id="CAF0794706.1"/>
    </source>
</evidence>
<evidence type="ECO:0000313" key="2">
    <source>
        <dbReference type="Proteomes" id="UP000663879"/>
    </source>
</evidence>
<name>A0A813SCQ9_9BILA</name>
<dbReference type="EMBL" id="CAJNOC010000711">
    <property type="protein sequence ID" value="CAF0794706.1"/>
    <property type="molecule type" value="Genomic_DNA"/>
</dbReference>